<evidence type="ECO:0000259" key="10">
    <source>
        <dbReference type="Pfam" id="PF22638"/>
    </source>
</evidence>
<proteinExistence type="inferred from homology"/>
<dbReference type="PANTHER" id="PTHR30033">
    <property type="entry name" value="FLAGELLAR HOOK-ASSOCIATED PROTEIN 1"/>
    <property type="match status" value="1"/>
</dbReference>
<dbReference type="STRING" id="1280514.AXFE_12220"/>
<dbReference type="InterPro" id="IPR001444">
    <property type="entry name" value="Flag_bb_rod_N"/>
</dbReference>
<evidence type="ECO:0000259" key="9">
    <source>
        <dbReference type="Pfam" id="PF06429"/>
    </source>
</evidence>
<keyword evidence="12" id="KW-1185">Reference proteome</keyword>
<dbReference type="Proteomes" id="UP000032360">
    <property type="component" value="Unassembled WGS sequence"/>
</dbReference>
<dbReference type="Pfam" id="PF22638">
    <property type="entry name" value="FlgK_D1"/>
    <property type="match status" value="1"/>
</dbReference>
<name>A0A0D8HJK2_9ACTN</name>
<keyword evidence="11" id="KW-0966">Cell projection</keyword>
<sequence length="465" mass="46694">MSNAGIYIGLSGIQAQTKSMDVVSQNIANVNTPGYTRETANLSAVINPGSNIGSGAIVASVSQISDSFLQAQAQSASADSHAATSLSSALSSAQTNFQEPSPIGINEQLSSLWNAFDQVSNQPNLMAARTQLVNIAQQLSTTINSDSQGLTNLYNGTVSQVQSSVTSINQQLKQVATLNGQIMAAQGQNGANTLIDQRNQLVQSITDSIGARVVNGSNGSISILSGGIALVSGIVADSLNVQAPTAPATGTASIVSNSTGATLPVTSGTIGGNLAALNNNIPSYMTNLNNFAYQLATQVNGALAPSGGGFGYATPPISATNQLPAGQPLFSVSTLSSTAAATISVNQAVSTNPNLIASSSSSNTPMDGSIAAAVAALGSSSSSTSPDALYNAIVTQVGLDVSTAQSNVKTQSARSQSATSALASVSGVNTNQELVNMVAFQNAYQAAAKVIATVATSIQSLISAV</sequence>
<dbReference type="GO" id="GO:0009424">
    <property type="term" value="C:bacterial-type flagellum hook"/>
    <property type="evidence" value="ECO:0007669"/>
    <property type="project" value="UniProtKB-UniRule"/>
</dbReference>
<dbReference type="RefSeq" id="WP_052604984.1">
    <property type="nucleotide sequence ID" value="NZ_JXYS01000027.1"/>
</dbReference>
<evidence type="ECO:0000256" key="7">
    <source>
        <dbReference type="RuleBase" id="RU362065"/>
    </source>
</evidence>
<organism evidence="11 12">
    <name type="scientific">Acidithrix ferrooxidans</name>
    <dbReference type="NCBI Taxonomy" id="1280514"/>
    <lineage>
        <taxon>Bacteria</taxon>
        <taxon>Bacillati</taxon>
        <taxon>Actinomycetota</taxon>
        <taxon>Acidimicrobiia</taxon>
        <taxon>Acidimicrobiales</taxon>
        <taxon>Acidimicrobiaceae</taxon>
        <taxon>Acidithrix</taxon>
    </lineage>
</organism>
<gene>
    <name evidence="7 11" type="primary">flgK</name>
    <name evidence="11" type="ORF">AXFE_12220</name>
</gene>
<dbReference type="OrthoDB" id="9802553at2"/>
<dbReference type="GO" id="GO:0005576">
    <property type="term" value="C:extracellular region"/>
    <property type="evidence" value="ECO:0007669"/>
    <property type="project" value="UniProtKB-SubCell"/>
</dbReference>
<dbReference type="PRINTS" id="PR01005">
    <property type="entry name" value="FLGHOOKAP1"/>
</dbReference>
<reference evidence="11 12" key="1">
    <citation type="submission" date="2015-01" db="EMBL/GenBank/DDBJ databases">
        <title>Draft genome of the acidophilic iron oxidizer Acidithrix ferrooxidans strain Py-F3.</title>
        <authorList>
            <person name="Poehlein A."/>
            <person name="Eisen S."/>
            <person name="Schloemann M."/>
            <person name="Johnson B.D."/>
            <person name="Daniel R."/>
            <person name="Muehling M."/>
        </authorList>
    </citation>
    <scope>NUCLEOTIDE SEQUENCE [LARGE SCALE GENOMIC DNA]</scope>
    <source>
        <strain evidence="11 12">Py-F3</strain>
    </source>
</reference>
<dbReference type="EMBL" id="JXYS01000027">
    <property type="protein sequence ID" value="KJF17937.1"/>
    <property type="molecule type" value="Genomic_DNA"/>
</dbReference>
<feature type="domain" description="Flagellar basal body rod protein N-terminal" evidence="8">
    <location>
        <begin position="6"/>
        <end position="36"/>
    </location>
</feature>
<dbReference type="GO" id="GO:0005198">
    <property type="term" value="F:structural molecule activity"/>
    <property type="evidence" value="ECO:0007669"/>
    <property type="project" value="UniProtKB-UniRule"/>
</dbReference>
<evidence type="ECO:0000256" key="2">
    <source>
        <dbReference type="ARBA" id="ARBA00004613"/>
    </source>
</evidence>
<dbReference type="InterPro" id="IPR010930">
    <property type="entry name" value="Flg_bb/hook_C_dom"/>
</dbReference>
<evidence type="ECO:0000313" key="11">
    <source>
        <dbReference type="EMBL" id="KJF17937.1"/>
    </source>
</evidence>
<keyword evidence="11" id="KW-0969">Cilium</keyword>
<dbReference type="GO" id="GO:0044780">
    <property type="term" value="P:bacterial-type flagellum assembly"/>
    <property type="evidence" value="ECO:0007669"/>
    <property type="project" value="InterPro"/>
</dbReference>
<dbReference type="Pfam" id="PF06429">
    <property type="entry name" value="Flg_bbr_C"/>
    <property type="match status" value="1"/>
</dbReference>
<dbReference type="NCBIfam" id="TIGR02492">
    <property type="entry name" value="flgK_ends"/>
    <property type="match status" value="1"/>
</dbReference>
<evidence type="ECO:0000313" key="12">
    <source>
        <dbReference type="Proteomes" id="UP000032360"/>
    </source>
</evidence>
<dbReference type="InterPro" id="IPR002371">
    <property type="entry name" value="FlgK"/>
</dbReference>
<evidence type="ECO:0000256" key="5">
    <source>
        <dbReference type="ARBA" id="ARBA00022525"/>
    </source>
</evidence>
<dbReference type="Pfam" id="PF00460">
    <property type="entry name" value="Flg_bb_rod"/>
    <property type="match status" value="1"/>
</dbReference>
<evidence type="ECO:0000256" key="1">
    <source>
        <dbReference type="ARBA" id="ARBA00004365"/>
    </source>
</evidence>
<feature type="domain" description="Flagellar hook-associated protein FlgK helical" evidence="10">
    <location>
        <begin position="94"/>
        <end position="301"/>
    </location>
</feature>
<dbReference type="AlphaFoldDB" id="A0A0D8HJK2"/>
<accession>A0A0D8HJK2</accession>
<keyword evidence="11" id="KW-0282">Flagellum</keyword>
<keyword evidence="6 7" id="KW-0975">Bacterial flagellum</keyword>
<evidence type="ECO:0000256" key="6">
    <source>
        <dbReference type="ARBA" id="ARBA00023143"/>
    </source>
</evidence>
<comment type="similarity">
    <text evidence="3 7">Belongs to the flagella basal body rod proteins family.</text>
</comment>
<evidence type="ECO:0000259" key="8">
    <source>
        <dbReference type="Pfam" id="PF00460"/>
    </source>
</evidence>
<keyword evidence="5 7" id="KW-0964">Secreted</keyword>
<comment type="caution">
    <text evidence="11">The sequence shown here is derived from an EMBL/GenBank/DDBJ whole genome shotgun (WGS) entry which is preliminary data.</text>
</comment>
<evidence type="ECO:0000256" key="4">
    <source>
        <dbReference type="ARBA" id="ARBA00016244"/>
    </source>
</evidence>
<feature type="domain" description="Flagellar basal-body/hook protein C-terminal" evidence="9">
    <location>
        <begin position="425"/>
        <end position="463"/>
    </location>
</feature>
<comment type="subcellular location">
    <subcellularLocation>
        <location evidence="1 7">Bacterial flagellum</location>
    </subcellularLocation>
    <subcellularLocation>
        <location evidence="2 7">Secreted</location>
    </subcellularLocation>
</comment>
<dbReference type="InterPro" id="IPR053927">
    <property type="entry name" value="FlgK_helical"/>
</dbReference>
<dbReference type="SUPFAM" id="SSF64518">
    <property type="entry name" value="Phase 1 flagellin"/>
    <property type="match status" value="1"/>
</dbReference>
<evidence type="ECO:0000256" key="3">
    <source>
        <dbReference type="ARBA" id="ARBA00009677"/>
    </source>
</evidence>
<protein>
    <recommendedName>
        <fullName evidence="4 7">Flagellar hook-associated protein 1</fullName>
        <shortName evidence="7">HAP1</shortName>
    </recommendedName>
</protein>
<dbReference type="PANTHER" id="PTHR30033:SF1">
    <property type="entry name" value="FLAGELLAR HOOK-ASSOCIATED PROTEIN 1"/>
    <property type="match status" value="1"/>
</dbReference>